<accession>A0A6H0ZJB2</accession>
<organism evidence="2 3">
    <name type="scientific">Agrobacterium pusense</name>
    <dbReference type="NCBI Taxonomy" id="648995"/>
    <lineage>
        <taxon>Bacteria</taxon>
        <taxon>Pseudomonadati</taxon>
        <taxon>Pseudomonadota</taxon>
        <taxon>Alphaproteobacteria</taxon>
        <taxon>Hyphomicrobiales</taxon>
        <taxon>Rhizobiaceae</taxon>
        <taxon>Rhizobium/Agrobacterium group</taxon>
        <taxon>Agrobacterium</taxon>
    </lineage>
</organism>
<evidence type="ECO:0000313" key="3">
    <source>
        <dbReference type="Proteomes" id="UP000500870"/>
    </source>
</evidence>
<protein>
    <recommendedName>
        <fullName evidence="1">dATP/dGTP diphosphohydrolase N-terminal domain-containing protein</fullName>
    </recommendedName>
</protein>
<dbReference type="Proteomes" id="UP000500870">
    <property type="component" value="Chromosome 1"/>
</dbReference>
<dbReference type="InterPro" id="IPR044038">
    <property type="entry name" value="dATP/dGTP_diPOhydrolase_N"/>
</dbReference>
<name>A0A6H0ZJB2_9HYPH</name>
<reference evidence="2 3" key="1">
    <citation type="submission" date="2020-04" db="EMBL/GenBank/DDBJ databases">
        <title>FDA dAtabase for Regulatory Grade micrObial Sequences (FDA-ARGOS): Supporting development and validation of Infectious Disease Dx tests.</title>
        <authorList>
            <person name="Sciortino C."/>
            <person name="Tallon L."/>
            <person name="Sadzewicz L."/>
            <person name="Vavikolanu K."/>
            <person name="Mehta A."/>
            <person name="Aluvathingal J."/>
            <person name="Nadendla S."/>
            <person name="Nandy P."/>
            <person name="Geyer C."/>
            <person name="Yan Y."/>
            <person name="Sichtig H."/>
        </authorList>
    </citation>
    <scope>NUCLEOTIDE SEQUENCE [LARGE SCALE GENOMIC DNA]</scope>
    <source>
        <strain evidence="2 3">FDAARGOS_633</strain>
    </source>
</reference>
<feature type="domain" description="dATP/dGTP diphosphohydrolase N-terminal" evidence="1">
    <location>
        <begin position="72"/>
        <end position="171"/>
    </location>
</feature>
<dbReference type="EMBL" id="CP050898">
    <property type="protein sequence ID" value="QIX20084.1"/>
    <property type="molecule type" value="Genomic_DNA"/>
</dbReference>
<proteinExistence type="predicted"/>
<evidence type="ECO:0000313" key="2">
    <source>
        <dbReference type="EMBL" id="QIX20084.1"/>
    </source>
</evidence>
<evidence type="ECO:0000259" key="1">
    <source>
        <dbReference type="Pfam" id="PF18909"/>
    </source>
</evidence>
<dbReference type="AlphaFoldDB" id="A0A6H0ZJB2"/>
<gene>
    <name evidence="2" type="ORF">FOB41_09710</name>
</gene>
<dbReference type="Pfam" id="PF18909">
    <property type="entry name" value="dGTP_diPhyd_N"/>
    <property type="match status" value="1"/>
</dbReference>
<dbReference type="RefSeq" id="WP_177319179.1">
    <property type="nucleotide sequence ID" value="NZ_CP050898.1"/>
</dbReference>
<sequence>MTELIDRMNAVIAKSSIVYEAAMQDFRTSFTLGETITSKDTGCLTAVPANDNAKVPTELVPLAEAIGKLPSSNPKRSFGVKKPSAQFIPPVAIIEESVVMALGAAKYGAFNWQDDPVDATTYYSAAIRHLLQWFSGEDIDPESGASHLAHVRACMGIILDAKAAGTLIDDRPKCASASEAVERLRVAA</sequence>